<dbReference type="EnsemblBacteria" id="AAM71552">
    <property type="protein sequence ID" value="AAM71552"/>
    <property type="gene ID" value="CT0306"/>
</dbReference>
<feature type="binding site" evidence="6">
    <location>
        <begin position="46"/>
        <end position="48"/>
    </location>
    <ligand>
        <name>substrate</name>
    </ligand>
</feature>
<dbReference type="SUPFAM" id="SSF51182">
    <property type="entry name" value="RmlC-like cupins"/>
    <property type="match status" value="1"/>
</dbReference>
<evidence type="ECO:0000256" key="4">
    <source>
        <dbReference type="ARBA" id="ARBA00019595"/>
    </source>
</evidence>
<dbReference type="GO" id="GO:0019305">
    <property type="term" value="P:dTDP-rhamnose biosynthetic process"/>
    <property type="evidence" value="ECO:0007669"/>
    <property type="project" value="UniProtKB-UniRule"/>
</dbReference>
<evidence type="ECO:0000313" key="9">
    <source>
        <dbReference type="EMBL" id="AAM71552.1"/>
    </source>
</evidence>
<dbReference type="OrthoDB" id="9800680at2"/>
<dbReference type="NCBIfam" id="TIGR01221">
    <property type="entry name" value="rmlC"/>
    <property type="match status" value="1"/>
</dbReference>
<feature type="active site" description="Proton acceptor" evidence="5">
    <location>
        <position position="61"/>
    </location>
</feature>
<dbReference type="InterPro" id="IPR014710">
    <property type="entry name" value="RmlC-like_jellyroll"/>
</dbReference>
<dbReference type="PANTHER" id="PTHR21047:SF2">
    <property type="entry name" value="THYMIDINE DIPHOSPHO-4-KETO-RHAMNOSE 3,5-EPIMERASE"/>
    <property type="match status" value="1"/>
</dbReference>
<feature type="binding site" evidence="6">
    <location>
        <position position="164"/>
    </location>
    <ligand>
        <name>substrate</name>
    </ligand>
</feature>
<reference evidence="9 10" key="1">
    <citation type="journal article" date="2002" name="Proc. Natl. Acad. Sci. U.S.A.">
        <title>The complete genome sequence of Chlorobium tepidum TLS, a photosynthetic, anaerobic, green-sulfur bacterium.</title>
        <authorList>
            <person name="Eisen J.A."/>
            <person name="Nelson K.E."/>
            <person name="Paulsen I.T."/>
            <person name="Heidelberg J.F."/>
            <person name="Wu M."/>
            <person name="Dodson R.J."/>
            <person name="Deboy R."/>
            <person name="Gwinn M.L."/>
            <person name="Nelson W.C."/>
            <person name="Haft D.H."/>
            <person name="Hickey E.K."/>
            <person name="Peterson J.D."/>
            <person name="Durkin A.S."/>
            <person name="Kolonay J.L."/>
            <person name="Yang F."/>
            <person name="Holt I."/>
            <person name="Umayam L.A."/>
            <person name="Mason T."/>
            <person name="Brenner M."/>
            <person name="Shea T.P."/>
            <person name="Parksey D."/>
            <person name="Nierman W.C."/>
            <person name="Feldblyum T.V."/>
            <person name="Hansen C.L."/>
            <person name="Craven M.B."/>
            <person name="Radune D."/>
            <person name="Vamathevan J."/>
            <person name="Khouri H."/>
            <person name="White O."/>
            <person name="Gruber T.M."/>
            <person name="Ketchum K.A."/>
            <person name="Venter J.C."/>
            <person name="Tettelin H."/>
            <person name="Bryant D.A."/>
            <person name="Fraser C.M."/>
        </authorList>
    </citation>
    <scope>NUCLEOTIDE SEQUENCE [LARGE SCALE GENOMIC DNA]</scope>
    <source>
        <strain evidence="10">ATCC 49652 / DSM 12025 / NBRC 103806 / TLS</strain>
    </source>
</reference>
<comment type="pathway">
    <text evidence="8">Carbohydrate biosynthesis; dTDP-L-rhamnose biosynthesis.</text>
</comment>
<name>Q8KFM0_CHLTE</name>
<comment type="function">
    <text evidence="2 8">Catalyzes the epimerization of the C3' and C5'positions of dTDP-6-deoxy-D-xylo-4-hexulose, forming dTDP-6-deoxy-L-lyxo-4-hexulose.</text>
</comment>
<dbReference type="EMBL" id="AE006470">
    <property type="protein sequence ID" value="AAM71552.1"/>
    <property type="molecule type" value="Genomic_DNA"/>
</dbReference>
<dbReference type="UniPathway" id="UPA00124"/>
<feature type="binding site" evidence="6">
    <location>
        <position position="71"/>
    </location>
    <ligand>
        <name>substrate</name>
    </ligand>
</feature>
<dbReference type="InterPro" id="IPR000888">
    <property type="entry name" value="RmlC-like"/>
</dbReference>
<dbReference type="Gene3D" id="2.60.120.10">
    <property type="entry name" value="Jelly Rolls"/>
    <property type="match status" value="1"/>
</dbReference>
<evidence type="ECO:0000256" key="3">
    <source>
        <dbReference type="ARBA" id="ARBA00012098"/>
    </source>
</evidence>
<accession>Q8KFM0</accession>
<dbReference type="EC" id="5.1.3.13" evidence="3 8"/>
<dbReference type="PATRIC" id="fig|194439.7.peg.296"/>
<dbReference type="GO" id="GO:0000271">
    <property type="term" value="P:polysaccharide biosynthetic process"/>
    <property type="evidence" value="ECO:0007669"/>
    <property type="project" value="TreeGrafter"/>
</dbReference>
<evidence type="ECO:0000256" key="8">
    <source>
        <dbReference type="RuleBase" id="RU364069"/>
    </source>
</evidence>
<comment type="subunit">
    <text evidence="8">Homodimer.</text>
</comment>
<dbReference type="RefSeq" id="WP_010931998.1">
    <property type="nucleotide sequence ID" value="NC_002932.3"/>
</dbReference>
<dbReference type="Pfam" id="PF00908">
    <property type="entry name" value="dTDP_sugar_isom"/>
    <property type="match status" value="1"/>
</dbReference>
<dbReference type="PANTHER" id="PTHR21047">
    <property type="entry name" value="DTDP-6-DEOXY-D-GLUCOSE-3,5 EPIMERASE"/>
    <property type="match status" value="1"/>
</dbReference>
<feature type="binding site" evidence="6">
    <location>
        <position position="23"/>
    </location>
    <ligand>
        <name>substrate</name>
    </ligand>
</feature>
<comment type="catalytic activity">
    <reaction evidence="1 8">
        <text>dTDP-4-dehydro-6-deoxy-alpha-D-glucose = dTDP-4-dehydro-beta-L-rhamnose</text>
        <dbReference type="Rhea" id="RHEA:16969"/>
        <dbReference type="ChEBI" id="CHEBI:57649"/>
        <dbReference type="ChEBI" id="CHEBI:62830"/>
        <dbReference type="EC" id="5.1.3.13"/>
    </reaction>
</comment>
<protein>
    <recommendedName>
        <fullName evidence="4 8">dTDP-4-dehydrorhamnose 3,5-epimerase</fullName>
        <ecNumber evidence="3 8">5.1.3.13</ecNumber>
    </recommendedName>
    <alternativeName>
        <fullName evidence="8">Thymidine diphospho-4-keto-rhamnose 3,5-epimerase</fullName>
    </alternativeName>
</protein>
<dbReference type="HOGENOM" id="CLU_090940_1_1_10"/>
<gene>
    <name evidence="9" type="primary">rfbC</name>
    <name evidence="9" type="ordered locus">CT0306</name>
</gene>
<keyword evidence="10" id="KW-1185">Reference proteome</keyword>
<evidence type="ECO:0000256" key="5">
    <source>
        <dbReference type="PIRSR" id="PIRSR600888-1"/>
    </source>
</evidence>
<organism evidence="9 10">
    <name type="scientific">Chlorobaculum tepidum (strain ATCC 49652 / DSM 12025 / NBRC 103806 / TLS)</name>
    <name type="common">Chlorobium tepidum</name>
    <dbReference type="NCBI Taxonomy" id="194439"/>
    <lineage>
        <taxon>Bacteria</taxon>
        <taxon>Pseudomonadati</taxon>
        <taxon>Chlorobiota</taxon>
        <taxon>Chlorobiia</taxon>
        <taxon>Chlorobiales</taxon>
        <taxon>Chlorobiaceae</taxon>
        <taxon>Chlorobaculum</taxon>
    </lineage>
</organism>
<sequence length="185" mass="21197">MQIIRTSIPDVLLFEPEVFGDERGWFCESFRQDIFEQHAGCHRFVQDNESFSRYGVVRGLHYQKPPHVQGKLVRVIRGEVLDVAVDIRKGSPTFGHHTAQLLNESNRRMMWIPPGFAHGFAVLSQTAVFSYKCTDYYAPSHDAGIRWNDPAIGIEWSVPESEIRLSDKDLHHPMLHEIEGIVLDA</sequence>
<feature type="binding site" evidence="6">
    <location>
        <position position="118"/>
    </location>
    <ligand>
        <name>substrate</name>
    </ligand>
</feature>
<comment type="similarity">
    <text evidence="8">Belongs to the dTDP-4-dehydrorhamnose 3,5-epimerase family.</text>
</comment>
<evidence type="ECO:0000256" key="6">
    <source>
        <dbReference type="PIRSR" id="PIRSR600888-2"/>
    </source>
</evidence>
<dbReference type="InterPro" id="IPR011051">
    <property type="entry name" value="RmlC_Cupin_sf"/>
</dbReference>
<evidence type="ECO:0000256" key="2">
    <source>
        <dbReference type="ARBA" id="ARBA00001997"/>
    </source>
</evidence>
<dbReference type="GO" id="GO:0008830">
    <property type="term" value="F:dTDP-4-dehydrorhamnose 3,5-epimerase activity"/>
    <property type="evidence" value="ECO:0007669"/>
    <property type="project" value="UniProtKB-UniRule"/>
</dbReference>
<evidence type="ECO:0000256" key="1">
    <source>
        <dbReference type="ARBA" id="ARBA00001298"/>
    </source>
</evidence>
<dbReference type="AlphaFoldDB" id="Q8KFM0"/>
<evidence type="ECO:0000256" key="7">
    <source>
        <dbReference type="PIRSR" id="PIRSR600888-3"/>
    </source>
</evidence>
<feature type="site" description="Participates in a stacking interaction with the thymidine ring of dTDP-4-oxo-6-deoxyglucose" evidence="7">
    <location>
        <position position="137"/>
    </location>
</feature>
<keyword evidence="8 9" id="KW-0413">Isomerase</keyword>
<feature type="binding site" evidence="6">
    <location>
        <position position="28"/>
    </location>
    <ligand>
        <name>substrate</name>
    </ligand>
</feature>
<dbReference type="GO" id="GO:0005829">
    <property type="term" value="C:cytosol"/>
    <property type="evidence" value="ECO:0007669"/>
    <property type="project" value="TreeGrafter"/>
</dbReference>
<dbReference type="CDD" id="cd00438">
    <property type="entry name" value="cupin_RmlC"/>
    <property type="match status" value="1"/>
</dbReference>
<proteinExistence type="inferred from homology"/>
<dbReference type="STRING" id="194439.CT0306"/>
<feature type="binding site" evidence="6">
    <location>
        <position position="58"/>
    </location>
    <ligand>
        <name>substrate</name>
    </ligand>
</feature>
<feature type="active site" description="Proton donor" evidence="5">
    <location>
        <position position="131"/>
    </location>
</feature>
<evidence type="ECO:0000313" key="10">
    <source>
        <dbReference type="Proteomes" id="UP000001007"/>
    </source>
</evidence>
<feature type="binding site" evidence="6">
    <location>
        <position position="142"/>
    </location>
    <ligand>
        <name>substrate</name>
    </ligand>
</feature>
<dbReference type="eggNOG" id="COG1898">
    <property type="taxonomic scope" value="Bacteria"/>
</dbReference>
<dbReference type="KEGG" id="cte:CT0306"/>
<dbReference type="Proteomes" id="UP000001007">
    <property type="component" value="Chromosome"/>
</dbReference>